<dbReference type="AlphaFoldDB" id="A0A3R7Q3U7"/>
<evidence type="ECO:0000313" key="3">
    <source>
        <dbReference type="Proteomes" id="UP000236895"/>
    </source>
</evidence>
<comment type="caution">
    <text evidence="2">The sequence shown here is derived from an EMBL/GenBank/DDBJ whole genome shotgun (WGS) entry which is preliminary data.</text>
</comment>
<accession>A0A3R7Q3U7</accession>
<name>A0A3R7Q3U7_9HYPH</name>
<proteinExistence type="predicted"/>
<sequence length="81" mass="9571">MKKISSKKIKKISSINKQIESSEENLKNLKKIVSENNSSLEEELVSEEYINRSLKTKLNNWIEIRNEKLDRKKTLDSHLKQ</sequence>
<evidence type="ECO:0000313" key="2">
    <source>
        <dbReference type="EMBL" id="RPD37285.1"/>
    </source>
</evidence>
<dbReference type="EMBL" id="PKRU02000014">
    <property type="protein sequence ID" value="RPD37285.1"/>
    <property type="molecule type" value="Genomic_DNA"/>
</dbReference>
<reference evidence="2 3" key="1">
    <citation type="submission" date="2018-11" db="EMBL/GenBank/DDBJ databases">
        <title>Genome Analysis of Haplotype D of Candidatus Liberibacter Solanacearum.</title>
        <authorList>
            <person name="Katsir L."/>
            <person name="Ruan Z."/>
            <person name="Santos Garcia D."/>
            <person name="Piasezky A."/>
            <person name="Jiang J."/>
            <person name="Sela N."/>
            <person name="Freilich S."/>
            <person name="Bahar O."/>
        </authorList>
    </citation>
    <scope>NUCLEOTIDE SEQUENCE [LARGE SCALE GENOMIC DNA]</scope>
    <source>
        <strain evidence="3">haplotype D1</strain>
    </source>
</reference>
<protein>
    <submittedName>
        <fullName evidence="2">Uncharacterized protein</fullName>
    </submittedName>
</protein>
<feature type="coiled-coil region" evidence="1">
    <location>
        <begin position="12"/>
        <end position="43"/>
    </location>
</feature>
<evidence type="ECO:0000256" key="1">
    <source>
        <dbReference type="SAM" id="Coils"/>
    </source>
</evidence>
<gene>
    <name evidence="2" type="ORF">C0030_002960</name>
</gene>
<keyword evidence="1" id="KW-0175">Coiled coil</keyword>
<dbReference type="RefSeq" id="WP_103847258.1">
    <property type="nucleotide sequence ID" value="NZ_PKRU02000014.1"/>
</dbReference>
<organism evidence="2 3">
    <name type="scientific">Candidatus Liberibacter solanacearum</name>
    <dbReference type="NCBI Taxonomy" id="556287"/>
    <lineage>
        <taxon>Bacteria</taxon>
        <taxon>Pseudomonadati</taxon>
        <taxon>Pseudomonadota</taxon>
        <taxon>Alphaproteobacteria</taxon>
        <taxon>Hyphomicrobiales</taxon>
        <taxon>Rhizobiaceae</taxon>
        <taxon>Liberibacter</taxon>
    </lineage>
</organism>
<dbReference type="Proteomes" id="UP000236895">
    <property type="component" value="Unassembled WGS sequence"/>
</dbReference>